<gene>
    <name evidence="3" type="ORF">G5V65_14275</name>
</gene>
<sequence>MQYMLLIYGAPEAEPAYGTPEIATMMAGYGALSERMKADGTLRGGEGLQGVETATSLRIRNGKVETMDGPFATTKEHLGGYYIVDVPDLDAALKYAAMVPSALYGTVEVRPLMDYNPAGN</sequence>
<keyword evidence="4" id="KW-1185">Reference proteome</keyword>
<dbReference type="PANTHER" id="PTHR35174:SF3">
    <property type="entry name" value="BLL7171 PROTEIN"/>
    <property type="match status" value="1"/>
</dbReference>
<dbReference type="SUPFAM" id="SSF54909">
    <property type="entry name" value="Dimeric alpha+beta barrel"/>
    <property type="match status" value="1"/>
</dbReference>
<name>A0A6M1U6R9_9RHOB</name>
<comment type="caution">
    <text evidence="3">The sequence shown here is derived from an EMBL/GenBank/DDBJ whole genome shotgun (WGS) entry which is preliminary data.</text>
</comment>
<dbReference type="AlphaFoldDB" id="A0A6M1U6R9"/>
<evidence type="ECO:0000256" key="1">
    <source>
        <dbReference type="ARBA" id="ARBA00007689"/>
    </source>
</evidence>
<comment type="similarity">
    <text evidence="1">Belongs to the YciI family.</text>
</comment>
<dbReference type="InterPro" id="IPR011008">
    <property type="entry name" value="Dimeric_a/b-barrel"/>
</dbReference>
<accession>A0A6M1U6R9</accession>
<protein>
    <submittedName>
        <fullName evidence="3">YciI family protein</fullName>
    </submittedName>
</protein>
<proteinExistence type="inferred from homology"/>
<dbReference type="InterPro" id="IPR005545">
    <property type="entry name" value="YCII"/>
</dbReference>
<feature type="domain" description="YCII-related" evidence="2">
    <location>
        <begin position="1"/>
        <end position="114"/>
    </location>
</feature>
<dbReference type="RefSeq" id="WP_165051310.1">
    <property type="nucleotide sequence ID" value="NZ_JAALFE010000014.1"/>
</dbReference>
<evidence type="ECO:0000313" key="4">
    <source>
        <dbReference type="Proteomes" id="UP000474758"/>
    </source>
</evidence>
<evidence type="ECO:0000313" key="3">
    <source>
        <dbReference type="EMBL" id="NGQ92065.1"/>
    </source>
</evidence>
<dbReference type="Pfam" id="PF03795">
    <property type="entry name" value="YCII"/>
    <property type="match status" value="1"/>
</dbReference>
<dbReference type="EMBL" id="JAALFE010000014">
    <property type="protein sequence ID" value="NGQ92065.1"/>
    <property type="molecule type" value="Genomic_DNA"/>
</dbReference>
<dbReference type="Proteomes" id="UP000474758">
    <property type="component" value="Unassembled WGS sequence"/>
</dbReference>
<dbReference type="Gene3D" id="3.30.70.1060">
    <property type="entry name" value="Dimeric alpha+beta barrel"/>
    <property type="match status" value="1"/>
</dbReference>
<evidence type="ECO:0000259" key="2">
    <source>
        <dbReference type="Pfam" id="PF03795"/>
    </source>
</evidence>
<organism evidence="3 4">
    <name type="scientific">Paragemmobacter kunshanensis</name>
    <dbReference type="NCBI Taxonomy" id="2583234"/>
    <lineage>
        <taxon>Bacteria</taxon>
        <taxon>Pseudomonadati</taxon>
        <taxon>Pseudomonadota</taxon>
        <taxon>Alphaproteobacteria</taxon>
        <taxon>Rhodobacterales</taxon>
        <taxon>Paracoccaceae</taxon>
        <taxon>Paragemmobacter</taxon>
    </lineage>
</organism>
<reference evidence="3 4" key="1">
    <citation type="submission" date="2020-02" db="EMBL/GenBank/DDBJ databases">
        <title>Rhodobacter translucens sp. nov., a novel bacterium isolated from activated sludge.</title>
        <authorList>
            <person name="Liu J."/>
        </authorList>
    </citation>
    <scope>NUCLEOTIDE SEQUENCE [LARGE SCALE GENOMIC DNA]</scope>
    <source>
        <strain evidence="3 4">HX-7-19</strain>
    </source>
</reference>
<dbReference type="PANTHER" id="PTHR35174">
    <property type="entry name" value="BLL7171 PROTEIN-RELATED"/>
    <property type="match status" value="1"/>
</dbReference>